<dbReference type="EMBL" id="ML119158">
    <property type="protein sequence ID" value="RPB08819.1"/>
    <property type="molecule type" value="Genomic_DNA"/>
</dbReference>
<reference evidence="2 3" key="1">
    <citation type="journal article" date="2018" name="Nat. Ecol. Evol.">
        <title>Pezizomycetes genomes reveal the molecular basis of ectomycorrhizal truffle lifestyle.</title>
        <authorList>
            <person name="Murat C."/>
            <person name="Payen T."/>
            <person name="Noel B."/>
            <person name="Kuo A."/>
            <person name="Morin E."/>
            <person name="Chen J."/>
            <person name="Kohler A."/>
            <person name="Krizsan K."/>
            <person name="Balestrini R."/>
            <person name="Da Silva C."/>
            <person name="Montanini B."/>
            <person name="Hainaut M."/>
            <person name="Levati E."/>
            <person name="Barry K.W."/>
            <person name="Belfiori B."/>
            <person name="Cichocki N."/>
            <person name="Clum A."/>
            <person name="Dockter R.B."/>
            <person name="Fauchery L."/>
            <person name="Guy J."/>
            <person name="Iotti M."/>
            <person name="Le Tacon F."/>
            <person name="Lindquist E.A."/>
            <person name="Lipzen A."/>
            <person name="Malagnac F."/>
            <person name="Mello A."/>
            <person name="Molinier V."/>
            <person name="Miyauchi S."/>
            <person name="Poulain J."/>
            <person name="Riccioni C."/>
            <person name="Rubini A."/>
            <person name="Sitrit Y."/>
            <person name="Splivallo R."/>
            <person name="Traeger S."/>
            <person name="Wang M."/>
            <person name="Zifcakova L."/>
            <person name="Wipf D."/>
            <person name="Zambonelli A."/>
            <person name="Paolocci F."/>
            <person name="Nowrousian M."/>
            <person name="Ottonello S."/>
            <person name="Baldrian P."/>
            <person name="Spatafora J.W."/>
            <person name="Henrissat B."/>
            <person name="Nagy L.G."/>
            <person name="Aury J.M."/>
            <person name="Wincker P."/>
            <person name="Grigoriev I.V."/>
            <person name="Bonfante P."/>
            <person name="Martin F.M."/>
        </authorList>
    </citation>
    <scope>NUCLEOTIDE SEQUENCE [LARGE SCALE GENOMIC DNA]</scope>
    <source>
        <strain evidence="2 3">CCBAS932</strain>
    </source>
</reference>
<sequence length="171" mass="19782">MSYSPIARVLFRKLVQERYLFEDDEDDTVSNAAEALTPMATDTTADAQAEEEEEAAFELMMQRVQEAEARLEKLRRNMARVFKTTKNLNKRVRVDRKRQKKDSKRRKITHARDTDRPGDVSQLGATSQTHENDEESRKIASKIRTLVKELDKLSKETSSITRDNGPRVIKE</sequence>
<protein>
    <submittedName>
        <fullName evidence="2">Uncharacterized protein</fullName>
    </submittedName>
</protein>
<keyword evidence="3" id="KW-1185">Reference proteome</keyword>
<evidence type="ECO:0000313" key="3">
    <source>
        <dbReference type="Proteomes" id="UP000277580"/>
    </source>
</evidence>
<proteinExistence type="predicted"/>
<feature type="compositionally biased region" description="Basic residues" evidence="1">
    <location>
        <begin position="88"/>
        <end position="109"/>
    </location>
</feature>
<dbReference type="Proteomes" id="UP000277580">
    <property type="component" value="Unassembled WGS sequence"/>
</dbReference>
<gene>
    <name evidence="2" type="ORF">P167DRAFT_577866</name>
</gene>
<dbReference type="OrthoDB" id="10472814at2759"/>
<name>A0A3N4KHJ9_9PEZI</name>
<accession>A0A3N4KHJ9</accession>
<evidence type="ECO:0000256" key="1">
    <source>
        <dbReference type="SAM" id="MobiDB-lite"/>
    </source>
</evidence>
<organism evidence="2 3">
    <name type="scientific">Morchella conica CCBAS932</name>
    <dbReference type="NCBI Taxonomy" id="1392247"/>
    <lineage>
        <taxon>Eukaryota</taxon>
        <taxon>Fungi</taxon>
        <taxon>Dikarya</taxon>
        <taxon>Ascomycota</taxon>
        <taxon>Pezizomycotina</taxon>
        <taxon>Pezizomycetes</taxon>
        <taxon>Pezizales</taxon>
        <taxon>Morchellaceae</taxon>
        <taxon>Morchella</taxon>
    </lineage>
</organism>
<evidence type="ECO:0000313" key="2">
    <source>
        <dbReference type="EMBL" id="RPB08819.1"/>
    </source>
</evidence>
<dbReference type="InParanoid" id="A0A3N4KHJ9"/>
<dbReference type="AlphaFoldDB" id="A0A3N4KHJ9"/>
<feature type="region of interest" description="Disordered" evidence="1">
    <location>
        <begin position="85"/>
        <end position="138"/>
    </location>
</feature>